<feature type="region of interest" description="Disordered" evidence="1">
    <location>
        <begin position="139"/>
        <end position="194"/>
    </location>
</feature>
<feature type="compositionally biased region" description="Basic and acidic residues" evidence="1">
    <location>
        <begin position="448"/>
        <end position="457"/>
    </location>
</feature>
<feature type="compositionally biased region" description="Acidic residues" evidence="1">
    <location>
        <begin position="141"/>
        <end position="154"/>
    </location>
</feature>
<dbReference type="Proteomes" id="UP000215453">
    <property type="component" value="Chromosome 8"/>
</dbReference>
<feature type="compositionally biased region" description="Polar residues" evidence="1">
    <location>
        <begin position="480"/>
        <end position="497"/>
    </location>
</feature>
<feature type="region of interest" description="Disordered" evidence="1">
    <location>
        <begin position="93"/>
        <end position="116"/>
    </location>
</feature>
<evidence type="ECO:0000256" key="1">
    <source>
        <dbReference type="SAM" id="MobiDB-lite"/>
    </source>
</evidence>
<evidence type="ECO:0000313" key="3">
    <source>
        <dbReference type="Proteomes" id="UP000215453"/>
    </source>
</evidence>
<feature type="compositionally biased region" description="Basic and acidic residues" evidence="1">
    <location>
        <begin position="155"/>
        <end position="171"/>
    </location>
</feature>
<protein>
    <submittedName>
        <fullName evidence="2">Uncharacterized protein</fullName>
    </submittedName>
</protein>
<sequence length="516" mass="56833">MSTTSPQEELQWAIDYDTALKLYEDDQFLDAIRTAKQTLRNKHLGRYWQAEEIRLIAEDVYLAFKHGAYVGDEFTHLRLTGLRGHLDALQETQAANRPSARVELTEEAEDERDRSSEPDVVKILFKTIFDGPFYSGHVYDVDDDEEEDDESEGEKEERKADHRAFMKEFRTRALQKSQPKKRSVTPAGMGEEWDNTVGLRSASDGLQGSAGGGRGEAEEAWNSAVFTKRRRMHEAAVVEHASPKRRLVDVEAERSNVDEPGVCSSSDAFGLDEDKELNGIASILPNSLASPSVPQSLSVHRLSLAALVDDGQPLSDSHTPLLVVLVTDDFHVNRGREGRRTLTRLASLSLSKATGLIGRAFRSLTSARSLAGFKGQKIPTQATSTQATPTQTIYNQATPTQATFKKSSAEKAFVAEPFITPTTAQLSPDKPSIAESPNGLATAQPSPEDPRDPRTDLDGNVNPYLEITGQLPMAGRLTSKRNLMQKTSKQMPATQKPAQKPARGPLSLDLFARPPK</sequence>
<evidence type="ECO:0000313" key="2">
    <source>
        <dbReference type="EMBL" id="SMY27108.1"/>
    </source>
</evidence>
<reference evidence="2 3" key="1">
    <citation type="submission" date="2016-10" db="EMBL/GenBank/DDBJ databases">
        <authorList>
            <person name="Varghese N."/>
        </authorList>
    </citation>
    <scope>NUCLEOTIDE SEQUENCE [LARGE SCALE GENOMIC DNA]</scope>
</reference>
<feature type="region of interest" description="Disordered" evidence="1">
    <location>
        <begin position="420"/>
        <end position="516"/>
    </location>
</feature>
<accession>A0A1Y6LUL1</accession>
<organism evidence="2 3">
    <name type="scientific">Zymoseptoria tritici ST99CH_1A5</name>
    <dbReference type="NCBI Taxonomy" id="1276529"/>
    <lineage>
        <taxon>Eukaryota</taxon>
        <taxon>Fungi</taxon>
        <taxon>Dikarya</taxon>
        <taxon>Ascomycota</taxon>
        <taxon>Pezizomycotina</taxon>
        <taxon>Dothideomycetes</taxon>
        <taxon>Dothideomycetidae</taxon>
        <taxon>Mycosphaerellales</taxon>
        <taxon>Mycosphaerellaceae</taxon>
        <taxon>Zymoseptoria</taxon>
    </lineage>
</organism>
<proteinExistence type="predicted"/>
<dbReference type="EMBL" id="LT882683">
    <property type="protein sequence ID" value="SMY27108.1"/>
    <property type="molecule type" value="Genomic_DNA"/>
</dbReference>
<dbReference type="AlphaFoldDB" id="A0A1Y6LUL1"/>
<name>A0A1Y6LUL1_ZYMTR</name>
<gene>
    <name evidence="2" type="ORF">ZT1A5_G8552</name>
</gene>